<name>A0A4P6HPG6_9BACT</name>
<dbReference type="AlphaFoldDB" id="A0A4P6HPG6"/>
<accession>A0A4P6HPG6</accession>
<reference evidence="1 2" key="1">
    <citation type="submission" date="2018-02" db="EMBL/GenBank/DDBJ databases">
        <title>Genome sequence of Desulfovibrio carbinolicus DSM 3852.</title>
        <authorList>
            <person name="Wilbanks E."/>
            <person name="Skennerton C.T."/>
            <person name="Orphan V.J."/>
        </authorList>
    </citation>
    <scope>NUCLEOTIDE SEQUENCE [LARGE SCALE GENOMIC DNA]</scope>
    <source>
        <strain evidence="1 2">DSM 3852</strain>
    </source>
</reference>
<dbReference type="Proteomes" id="UP000293296">
    <property type="component" value="Chromosome"/>
</dbReference>
<dbReference type="OrthoDB" id="886161at2"/>
<evidence type="ECO:0000313" key="1">
    <source>
        <dbReference type="EMBL" id="QAZ67048.1"/>
    </source>
</evidence>
<dbReference type="KEGG" id="dcb:C3Y92_07315"/>
<dbReference type="Pfam" id="PF10987">
    <property type="entry name" value="DUF2806"/>
    <property type="match status" value="1"/>
</dbReference>
<proteinExistence type="predicted"/>
<gene>
    <name evidence="1" type="ORF">C3Y92_07315</name>
</gene>
<sequence length="338" mass="38619">MAPDNSMNIDISAKINADFAPLLQAAPKGVDRVYSCLFGKREAAIRRDVLLMAAKTQVEYQMILSGEYSYENGKIIPSPRFTQNESINPLQIEKKQEVEKLAGNVRMAVEALKDIPDDEISDKEVDDDFFARWRREAKAIGNEELQRLWGRLLAQEIQDPGTIPLRSLDVLRNISQNEARTFQKISRYIVSPGVLICNPKNEIFPPGILLKDIVTLLYTGLINNIESDLRGFSDKSKSINGFEYKVIKKDDLYFAVDSAKKIVIPGIMITTAGNTAFNICDRDHNDEADLKYMSSIICSYNENRFREMFVYKENFENNTHSFSKIYTHVQSFEDELKF</sequence>
<organism evidence="1 2">
    <name type="scientific">Solidesulfovibrio carbinolicus</name>
    <dbReference type="NCBI Taxonomy" id="296842"/>
    <lineage>
        <taxon>Bacteria</taxon>
        <taxon>Pseudomonadati</taxon>
        <taxon>Thermodesulfobacteriota</taxon>
        <taxon>Desulfovibrionia</taxon>
        <taxon>Desulfovibrionales</taxon>
        <taxon>Desulfovibrionaceae</taxon>
        <taxon>Solidesulfovibrio</taxon>
    </lineage>
</organism>
<protein>
    <recommendedName>
        <fullName evidence="3">DUF2806 domain-containing protein</fullName>
    </recommendedName>
</protein>
<evidence type="ECO:0008006" key="3">
    <source>
        <dbReference type="Google" id="ProtNLM"/>
    </source>
</evidence>
<keyword evidence="2" id="KW-1185">Reference proteome</keyword>
<dbReference type="InterPro" id="IPR021254">
    <property type="entry name" value="DUF2806"/>
</dbReference>
<dbReference type="EMBL" id="CP026538">
    <property type="protein sequence ID" value="QAZ67048.1"/>
    <property type="molecule type" value="Genomic_DNA"/>
</dbReference>
<evidence type="ECO:0000313" key="2">
    <source>
        <dbReference type="Proteomes" id="UP000293296"/>
    </source>
</evidence>